<dbReference type="Gene3D" id="3.30.420.10">
    <property type="entry name" value="Ribonuclease H-like superfamily/Ribonuclease H"/>
    <property type="match status" value="1"/>
</dbReference>
<evidence type="ECO:0000259" key="1">
    <source>
        <dbReference type="Pfam" id="PF13456"/>
    </source>
</evidence>
<dbReference type="Pfam" id="PF13456">
    <property type="entry name" value="RVT_3"/>
    <property type="match status" value="1"/>
</dbReference>
<evidence type="ECO:0000313" key="3">
    <source>
        <dbReference type="Proteomes" id="UP001634007"/>
    </source>
</evidence>
<organism evidence="2 3">
    <name type="scientific">Eucalyptus globulus</name>
    <name type="common">Tasmanian blue gum</name>
    <dbReference type="NCBI Taxonomy" id="34317"/>
    <lineage>
        <taxon>Eukaryota</taxon>
        <taxon>Viridiplantae</taxon>
        <taxon>Streptophyta</taxon>
        <taxon>Embryophyta</taxon>
        <taxon>Tracheophyta</taxon>
        <taxon>Spermatophyta</taxon>
        <taxon>Magnoliopsida</taxon>
        <taxon>eudicotyledons</taxon>
        <taxon>Gunneridae</taxon>
        <taxon>Pentapetalae</taxon>
        <taxon>rosids</taxon>
        <taxon>malvids</taxon>
        <taxon>Myrtales</taxon>
        <taxon>Myrtaceae</taxon>
        <taxon>Myrtoideae</taxon>
        <taxon>Eucalypteae</taxon>
        <taxon>Eucalyptus</taxon>
    </lineage>
</organism>
<dbReference type="CDD" id="cd06222">
    <property type="entry name" value="RNase_H_like"/>
    <property type="match status" value="1"/>
</dbReference>
<dbReference type="PANTHER" id="PTHR47723">
    <property type="entry name" value="OS05G0353850 PROTEIN"/>
    <property type="match status" value="1"/>
</dbReference>
<reference evidence="2 3" key="1">
    <citation type="submission" date="2024-11" db="EMBL/GenBank/DDBJ databases">
        <title>Chromosome-level genome assembly of Eucalyptus globulus Labill. provides insights into its genome evolution.</title>
        <authorList>
            <person name="Li X."/>
        </authorList>
    </citation>
    <scope>NUCLEOTIDE SEQUENCE [LARGE SCALE GENOMIC DNA]</scope>
    <source>
        <strain evidence="2">CL2024</strain>
        <tissue evidence="2">Fresh tender leaves</tissue>
    </source>
</reference>
<dbReference type="InterPro" id="IPR036397">
    <property type="entry name" value="RNaseH_sf"/>
</dbReference>
<dbReference type="PANTHER" id="PTHR47723:SF4">
    <property type="entry name" value="PENTATRICOPEPTIDE REPEAT-CONTAINING-LIKE PROTEIN"/>
    <property type="match status" value="1"/>
</dbReference>
<comment type="caution">
    <text evidence="2">The sequence shown here is derived from an EMBL/GenBank/DDBJ whole genome shotgun (WGS) entry which is preliminary data.</text>
</comment>
<dbReference type="InterPro" id="IPR012337">
    <property type="entry name" value="RNaseH-like_sf"/>
</dbReference>
<feature type="domain" description="RNase H type-1" evidence="1">
    <location>
        <begin position="27"/>
        <end position="149"/>
    </location>
</feature>
<sequence>MASVETSMWVRHFSWIPPVEPDAWKLNFAGYFIDEDMVAGTGCILRDQNGVFVAACAGPVKKCGTPTMAHLMALEQGLDVAMRLGVDYLEVEGEHPDVIRMIQRTFMPSTPGMAILLDRCFDLLDGFRKVMVRRIHHLSNEAANVLAAKGRRLEELVHWNDEPPSDIAPVLVTDVIGQWVHRRD</sequence>
<proteinExistence type="predicted"/>
<evidence type="ECO:0000313" key="2">
    <source>
        <dbReference type="EMBL" id="KAL3745785.1"/>
    </source>
</evidence>
<gene>
    <name evidence="2" type="ORF">ACJRO7_014837</name>
</gene>
<accession>A0ABD3LC44</accession>
<dbReference type="SUPFAM" id="SSF53098">
    <property type="entry name" value="Ribonuclease H-like"/>
    <property type="match status" value="1"/>
</dbReference>
<dbReference type="InterPro" id="IPR053151">
    <property type="entry name" value="RNase_H-like"/>
</dbReference>
<dbReference type="AlphaFoldDB" id="A0ABD3LC44"/>
<name>A0ABD3LC44_EUCGL</name>
<dbReference type="EMBL" id="JBJKBG010000003">
    <property type="protein sequence ID" value="KAL3745785.1"/>
    <property type="molecule type" value="Genomic_DNA"/>
</dbReference>
<dbReference type="Proteomes" id="UP001634007">
    <property type="component" value="Unassembled WGS sequence"/>
</dbReference>
<protein>
    <recommendedName>
        <fullName evidence="1">RNase H type-1 domain-containing protein</fullName>
    </recommendedName>
</protein>
<keyword evidence="3" id="KW-1185">Reference proteome</keyword>
<dbReference type="InterPro" id="IPR002156">
    <property type="entry name" value="RNaseH_domain"/>
</dbReference>
<dbReference type="InterPro" id="IPR044730">
    <property type="entry name" value="RNase_H-like_dom_plant"/>
</dbReference>